<dbReference type="AlphaFoldDB" id="A0A1M4YB62"/>
<dbReference type="PROSITE" id="PS00512">
    <property type="entry name" value="ALPHA_GALACTOSIDASE"/>
    <property type="match status" value="1"/>
</dbReference>
<protein>
    <recommendedName>
        <fullName evidence="3 8">Alpha-galactosidase</fullName>
        <ecNumber evidence="3 8">3.2.1.22</ecNumber>
    </recommendedName>
    <alternativeName>
        <fullName evidence="8">Melibiase</fullName>
    </alternativeName>
</protein>
<dbReference type="InterPro" id="IPR000111">
    <property type="entry name" value="Glyco_hydro_27/36_CS"/>
</dbReference>
<dbReference type="EMBL" id="FQVN01000002">
    <property type="protein sequence ID" value="SHF02828.1"/>
    <property type="molecule type" value="Genomic_DNA"/>
</dbReference>
<proteinExistence type="inferred from homology"/>
<dbReference type="SUPFAM" id="SSF51011">
    <property type="entry name" value="Glycosyl hydrolase domain"/>
    <property type="match status" value="1"/>
</dbReference>
<evidence type="ECO:0000256" key="8">
    <source>
        <dbReference type="RuleBase" id="RU361168"/>
    </source>
</evidence>
<keyword evidence="5 8" id="KW-0378">Hydrolase</keyword>
<evidence type="ECO:0000256" key="3">
    <source>
        <dbReference type="ARBA" id="ARBA00012755"/>
    </source>
</evidence>
<evidence type="ECO:0000256" key="7">
    <source>
        <dbReference type="ARBA" id="ARBA00023295"/>
    </source>
</evidence>
<dbReference type="PRINTS" id="PR00740">
    <property type="entry name" value="GLHYDRLASE27"/>
</dbReference>
<evidence type="ECO:0000256" key="5">
    <source>
        <dbReference type="ARBA" id="ARBA00022801"/>
    </source>
</evidence>
<evidence type="ECO:0000313" key="11">
    <source>
        <dbReference type="Proteomes" id="UP000184501"/>
    </source>
</evidence>
<dbReference type="Pfam" id="PF16499">
    <property type="entry name" value="Melibiase_2"/>
    <property type="match status" value="1"/>
</dbReference>
<comment type="catalytic activity">
    <reaction evidence="1 8">
        <text>Hydrolysis of terminal, non-reducing alpha-D-galactose residues in alpha-D-galactosides, including galactose oligosaccharides, galactomannans and galactolipids.</text>
        <dbReference type="EC" id="3.2.1.22"/>
    </reaction>
</comment>
<evidence type="ECO:0000256" key="1">
    <source>
        <dbReference type="ARBA" id="ARBA00001255"/>
    </source>
</evidence>
<dbReference type="GO" id="GO:0016052">
    <property type="term" value="P:carbohydrate catabolic process"/>
    <property type="evidence" value="ECO:0007669"/>
    <property type="project" value="UniProtKB-ARBA"/>
</dbReference>
<dbReference type="Gene3D" id="2.60.40.1180">
    <property type="entry name" value="Golgi alpha-mannosidase II"/>
    <property type="match status" value="1"/>
</dbReference>
<reference evidence="10 11" key="1">
    <citation type="submission" date="2016-11" db="EMBL/GenBank/DDBJ databases">
        <authorList>
            <person name="Jaros S."/>
            <person name="Januszkiewicz K."/>
            <person name="Wedrychowicz H."/>
        </authorList>
    </citation>
    <scope>NUCLEOTIDE SEQUENCE [LARGE SCALE GENOMIC DNA]</scope>
    <source>
        <strain evidence="10 11">DSM 44523</strain>
    </source>
</reference>
<name>A0A1M4YB62_STRHI</name>
<dbReference type="InterPro" id="IPR013785">
    <property type="entry name" value="Aldolase_TIM"/>
</dbReference>
<evidence type="ECO:0000259" key="9">
    <source>
        <dbReference type="Pfam" id="PF17801"/>
    </source>
</evidence>
<dbReference type="Proteomes" id="UP000184501">
    <property type="component" value="Unassembled WGS sequence"/>
</dbReference>
<dbReference type="RefSeq" id="WP_234995581.1">
    <property type="nucleotide sequence ID" value="NZ_FQVN01000002.1"/>
</dbReference>
<keyword evidence="11" id="KW-1185">Reference proteome</keyword>
<dbReference type="PANTHER" id="PTHR11452:SF75">
    <property type="entry name" value="ALPHA-GALACTOSIDASE MEL1"/>
    <property type="match status" value="1"/>
</dbReference>
<evidence type="ECO:0000256" key="4">
    <source>
        <dbReference type="ARBA" id="ARBA00022729"/>
    </source>
</evidence>
<dbReference type="FunFam" id="3.20.20.70:FF:000202">
    <property type="entry name" value="Alpha-galactosidase"/>
    <property type="match status" value="1"/>
</dbReference>
<accession>A0A1M4YB62</accession>
<dbReference type="CDD" id="cd14792">
    <property type="entry name" value="GH27"/>
    <property type="match status" value="1"/>
</dbReference>
<feature type="domain" description="Alpha galactosidase C-terminal" evidence="9">
    <location>
        <begin position="345"/>
        <end position="419"/>
    </location>
</feature>
<dbReference type="PANTHER" id="PTHR11452">
    <property type="entry name" value="ALPHA-GALACTOSIDASE/ALPHA-N-ACETYLGALACTOSAMINIDASE"/>
    <property type="match status" value="1"/>
</dbReference>
<evidence type="ECO:0000313" key="10">
    <source>
        <dbReference type="EMBL" id="SHF02828.1"/>
    </source>
</evidence>
<comment type="similarity">
    <text evidence="2 8">Belongs to the glycosyl hydrolase 27 family.</text>
</comment>
<dbReference type="STRING" id="2017.SAMN05444320_102297"/>
<dbReference type="Gene3D" id="3.20.20.70">
    <property type="entry name" value="Aldolase class I"/>
    <property type="match status" value="1"/>
</dbReference>
<organism evidence="10 11">
    <name type="scientific">Streptoalloteichus hindustanus</name>
    <dbReference type="NCBI Taxonomy" id="2017"/>
    <lineage>
        <taxon>Bacteria</taxon>
        <taxon>Bacillati</taxon>
        <taxon>Actinomycetota</taxon>
        <taxon>Actinomycetes</taxon>
        <taxon>Pseudonocardiales</taxon>
        <taxon>Pseudonocardiaceae</taxon>
        <taxon>Streptoalloteichus</taxon>
    </lineage>
</organism>
<dbReference type="EC" id="3.2.1.22" evidence="3 8"/>
<keyword evidence="6 8" id="KW-1015">Disulfide bond</keyword>
<gene>
    <name evidence="10" type="ORF">SAMN05444320_102297</name>
</gene>
<keyword evidence="7 8" id="KW-0326">Glycosidase</keyword>
<dbReference type="InterPro" id="IPR041233">
    <property type="entry name" value="Melibiase_C"/>
</dbReference>
<dbReference type="InterPro" id="IPR013780">
    <property type="entry name" value="Glyco_hydro_b"/>
</dbReference>
<dbReference type="FunFam" id="2.60.40.1180:FF:000008">
    <property type="entry name" value="Alpha-galactosidase"/>
    <property type="match status" value="1"/>
</dbReference>
<keyword evidence="4" id="KW-0732">Signal</keyword>
<dbReference type="GO" id="GO:0004557">
    <property type="term" value="F:alpha-galactosidase activity"/>
    <property type="evidence" value="ECO:0007669"/>
    <property type="project" value="UniProtKB-EC"/>
</dbReference>
<evidence type="ECO:0000256" key="2">
    <source>
        <dbReference type="ARBA" id="ARBA00009743"/>
    </source>
</evidence>
<dbReference type="InterPro" id="IPR017853">
    <property type="entry name" value="GH"/>
</dbReference>
<dbReference type="SUPFAM" id="SSF51445">
    <property type="entry name" value="(Trans)glycosidases"/>
    <property type="match status" value="1"/>
</dbReference>
<evidence type="ECO:0000256" key="6">
    <source>
        <dbReference type="ARBA" id="ARBA00023157"/>
    </source>
</evidence>
<dbReference type="Pfam" id="PF17801">
    <property type="entry name" value="Melibiase_C"/>
    <property type="match status" value="1"/>
</dbReference>
<dbReference type="InterPro" id="IPR002241">
    <property type="entry name" value="Glyco_hydro_27"/>
</dbReference>
<sequence length="425" mass="45519">MGRAWSSPSAGAGTRGLFSLVVVLLSVFVGGVVVASPESALPAAAAAGVPAGVLARTPPMGWNSWNKFGCDVTEDVVRRTADALVSSGMRDAGYEYVNIDDCWAEPDRDPASGRLRPHRTKFPGGIGALADFVHARGLKLGIYSSAGTMTCQRTMPGSLDHEEVDARAFAEWGVDYLKYDNCHHQGRPAAERYRRMGEALRASGREIVYSICNWGEESPWSFGPVVGGNLWRTTPDIVDAWETPPDSWFLGVVNILDRQRELADFARPGHWNDPDMLEVGNGGMTDTEYVAHFSLWALLNAPLIAGNDLTAMSDGTRAILTNRDVIAVNQDWGGSQGRLLRDSGDGAQVWGKPMSDGSTAVVLFNRAADPTTISTTAEEIGLAGGGPRALRDLWTGEETSTTGVISASVPGHGVAMYRVSQPRVS</sequence>